<dbReference type="GO" id="GO:0016020">
    <property type="term" value="C:membrane"/>
    <property type="evidence" value="ECO:0007669"/>
    <property type="project" value="TreeGrafter"/>
</dbReference>
<keyword evidence="3" id="KW-1185">Reference proteome</keyword>
<dbReference type="Proteomes" id="UP001152320">
    <property type="component" value="Chromosome 17"/>
</dbReference>
<dbReference type="PANTHER" id="PTHR43798">
    <property type="entry name" value="MONOACYLGLYCEROL LIPASE"/>
    <property type="match status" value="1"/>
</dbReference>
<reference evidence="2" key="1">
    <citation type="submission" date="2021-10" db="EMBL/GenBank/DDBJ databases">
        <title>Tropical sea cucumber genome reveals ecological adaptation and Cuvierian tubules defense mechanism.</title>
        <authorList>
            <person name="Chen T."/>
        </authorList>
    </citation>
    <scope>NUCLEOTIDE SEQUENCE</scope>
    <source>
        <strain evidence="2">Nanhai2018</strain>
        <tissue evidence="2">Muscle</tissue>
    </source>
</reference>
<evidence type="ECO:0000259" key="1">
    <source>
        <dbReference type="Pfam" id="PF00561"/>
    </source>
</evidence>
<dbReference type="Pfam" id="PF00561">
    <property type="entry name" value="Abhydrolase_1"/>
    <property type="match status" value="1"/>
</dbReference>
<organism evidence="2 3">
    <name type="scientific">Holothuria leucospilota</name>
    <name type="common">Black long sea cucumber</name>
    <name type="synonym">Mertensiothuria leucospilota</name>
    <dbReference type="NCBI Taxonomy" id="206669"/>
    <lineage>
        <taxon>Eukaryota</taxon>
        <taxon>Metazoa</taxon>
        <taxon>Echinodermata</taxon>
        <taxon>Eleutherozoa</taxon>
        <taxon>Echinozoa</taxon>
        <taxon>Holothuroidea</taxon>
        <taxon>Aspidochirotacea</taxon>
        <taxon>Aspidochirotida</taxon>
        <taxon>Holothuriidae</taxon>
        <taxon>Holothuria</taxon>
    </lineage>
</organism>
<gene>
    <name evidence="2" type="ORF">HOLleu_33411</name>
</gene>
<dbReference type="InterPro" id="IPR029058">
    <property type="entry name" value="AB_hydrolase_fold"/>
</dbReference>
<dbReference type="InterPro" id="IPR000639">
    <property type="entry name" value="Epox_hydrolase-like"/>
</dbReference>
<dbReference type="SUPFAM" id="SSF53474">
    <property type="entry name" value="alpha/beta-Hydrolases"/>
    <property type="match status" value="1"/>
</dbReference>
<feature type="domain" description="AB hydrolase-1" evidence="1">
    <location>
        <begin position="71"/>
        <end position="319"/>
    </location>
</feature>
<dbReference type="NCBIfam" id="NF002938">
    <property type="entry name" value="PRK03592.1"/>
    <property type="match status" value="1"/>
</dbReference>
<dbReference type="AlphaFoldDB" id="A0A9Q0YQ77"/>
<protein>
    <submittedName>
        <fullName evidence="2">Coelenterazine h 2-monooxygenase</fullName>
    </submittedName>
</protein>
<dbReference type="InterPro" id="IPR000073">
    <property type="entry name" value="AB_hydrolase_1"/>
</dbReference>
<dbReference type="PANTHER" id="PTHR43798:SF33">
    <property type="entry name" value="HYDROLASE, PUTATIVE (AFU_ORTHOLOGUE AFUA_2G14860)-RELATED"/>
    <property type="match status" value="1"/>
</dbReference>
<proteinExistence type="predicted"/>
<name>A0A9Q0YQ77_HOLLE</name>
<evidence type="ECO:0000313" key="2">
    <source>
        <dbReference type="EMBL" id="KAJ8025766.1"/>
    </source>
</evidence>
<accession>A0A9Q0YQ77</accession>
<dbReference type="EMBL" id="JAIZAY010000017">
    <property type="protein sequence ID" value="KAJ8025766.1"/>
    <property type="molecule type" value="Genomic_DNA"/>
</dbReference>
<dbReference type="GO" id="GO:0003824">
    <property type="term" value="F:catalytic activity"/>
    <property type="evidence" value="ECO:0007669"/>
    <property type="project" value="InterPro"/>
</dbReference>
<comment type="caution">
    <text evidence="2">The sequence shown here is derived from an EMBL/GenBank/DDBJ whole genome shotgun (WGS) entry which is preliminary data.</text>
</comment>
<dbReference type="OrthoDB" id="408373at2759"/>
<sequence>MAQKGARLRFESLVSHLKPQVRGNLSVDPVQSSVPVITANQWWSKHLRAKVIGSEISYYDSDPNQKRSQEAVVFLHGNPTSSYLWRNIIPRVEGIARCLAPDLIGMGRSSKLPGSMYTFKDHYEYLCAWFESLRLPQKVFTIVCHDWGSGLGLHWAYEHQNRVKGLVYMEAMLLVPPSLDMFPPGAQKTFGGLRSPAGEEMVIENNFFVEKMLPNSIMRKLHPDEMAAYREPYLHENESRRPTLTWPREIPFRDSGPYYMVEIVDAYSSWLEESHDLPKLYIDGEPGFFSQGLRMVTGDWKNQETVKVKGLHFLQEDSPTEIGDAVKDFVQRLK</sequence>
<dbReference type="Gene3D" id="3.40.50.1820">
    <property type="entry name" value="alpha/beta hydrolase"/>
    <property type="match status" value="1"/>
</dbReference>
<evidence type="ECO:0000313" key="3">
    <source>
        <dbReference type="Proteomes" id="UP001152320"/>
    </source>
</evidence>
<dbReference type="InterPro" id="IPR050266">
    <property type="entry name" value="AB_hydrolase_sf"/>
</dbReference>
<dbReference type="PRINTS" id="PR00412">
    <property type="entry name" value="EPOXHYDRLASE"/>
</dbReference>